<organism evidence="1 2">
    <name type="scientific">Sphingobium ummariense RL-3</name>
    <dbReference type="NCBI Taxonomy" id="1346791"/>
    <lineage>
        <taxon>Bacteria</taxon>
        <taxon>Pseudomonadati</taxon>
        <taxon>Pseudomonadota</taxon>
        <taxon>Alphaproteobacteria</taxon>
        <taxon>Sphingomonadales</taxon>
        <taxon>Sphingomonadaceae</taxon>
        <taxon>Sphingobium</taxon>
    </lineage>
</organism>
<dbReference type="Gene3D" id="3.40.50.300">
    <property type="entry name" value="P-loop containing nucleotide triphosphate hydrolases"/>
    <property type="match status" value="1"/>
</dbReference>
<name>T0ITU0_9SPHN</name>
<dbReference type="AlphaFoldDB" id="T0ITU0"/>
<keyword evidence="2" id="KW-1185">Reference proteome</keyword>
<sequence length="492" mass="54037">MITFSEACRDPHLFGSWFDGDSWAVWRVIDKALFGEPLDDAELAIFTEITGRAEAPTEPSTEAWFVCGRRAGKDVKAAALVAWLATFGAEQMGFLARLVKGETGVVQLIAVDRRQAKVCLSYLRAYFEQPLLKQMVAKSTAEGLELTNGLATEITTNDLRTSRGRTVVAAVLDECAFYASENSANPDTDLYAAIKPAMATIPGAMLIGISSPYARKGLLWNKHKKHYGKPGNVLVVQAPTWRMNPTVPRDGDFLTEAFKDDPASAAAEYGAEFRKDVEAFVSIEVVEACVELGTYERGPVSSISYAAFVDPSGGSQDSMTLAISHQEGGEDDGLTVIDAVREVKPPFSPEGVVAEFCDLLKLYGITSVTGDRYAGEWPREQFRKHGITYDISERSRSDLYREMLPMLNSGRAVLLDDEKTVNQIVGLERRVARGGRDSIDHAPGQHDDRANAVAGALLTAAKPRWKPWLFLFPNEGGKDWKNPKTTERSYIP</sequence>
<dbReference type="Proteomes" id="UP000015523">
    <property type="component" value="Unassembled WGS sequence"/>
</dbReference>
<reference evidence="1 2" key="1">
    <citation type="journal article" date="2013" name="Genome Announc.">
        <title>Draft Genome Sequence of Sphingobium ummariense Strain RL-3, a Hexachlorocyclohexane-Degrading Bacterium.</title>
        <authorList>
            <person name="Kohli P."/>
            <person name="Dua A."/>
            <person name="Sangwan N."/>
            <person name="Oldach P."/>
            <person name="Khurana J.P."/>
            <person name="Lal R."/>
        </authorList>
    </citation>
    <scope>NUCLEOTIDE SEQUENCE [LARGE SCALE GENOMIC DNA]</scope>
    <source>
        <strain evidence="1 2">RL-3</strain>
    </source>
</reference>
<gene>
    <name evidence="1" type="ORF">M529_10660</name>
</gene>
<dbReference type="RefSeq" id="WP_021317950.1">
    <property type="nucleotide sequence ID" value="NZ_AUWY01000074.1"/>
</dbReference>
<dbReference type="Gene3D" id="3.30.420.240">
    <property type="match status" value="1"/>
</dbReference>
<dbReference type="EMBL" id="AUWY01000074">
    <property type="protein sequence ID" value="EQB32255.1"/>
    <property type="molecule type" value="Genomic_DNA"/>
</dbReference>
<evidence type="ECO:0008006" key="3">
    <source>
        <dbReference type="Google" id="ProtNLM"/>
    </source>
</evidence>
<proteinExistence type="predicted"/>
<comment type="caution">
    <text evidence="1">The sequence shown here is derived from an EMBL/GenBank/DDBJ whole genome shotgun (WGS) entry which is preliminary data.</text>
</comment>
<dbReference type="eggNOG" id="COG4626">
    <property type="taxonomic scope" value="Bacteria"/>
</dbReference>
<evidence type="ECO:0000313" key="2">
    <source>
        <dbReference type="Proteomes" id="UP000015523"/>
    </source>
</evidence>
<dbReference type="STRING" id="1346791.M529_10660"/>
<accession>T0ITU0</accession>
<evidence type="ECO:0000313" key="1">
    <source>
        <dbReference type="EMBL" id="EQB32255.1"/>
    </source>
</evidence>
<dbReference type="PATRIC" id="fig|1346791.3.peg.2051"/>
<protein>
    <recommendedName>
        <fullName evidence="3">Terminase</fullName>
    </recommendedName>
</protein>
<dbReference type="InterPro" id="IPR027417">
    <property type="entry name" value="P-loop_NTPase"/>
</dbReference>